<evidence type="ECO:0000313" key="2">
    <source>
        <dbReference type="EMBL" id="ESK85305.1"/>
    </source>
</evidence>
<sequence>MDGLGLVAQSTLLLCRLWTVPQCRHRCPGNTVVQCSRQSSERGLQSGDLHSNSTTCPSSLMGATYDNGYRCCRKCCDTCQSRITR</sequence>
<dbReference type="KEGG" id="mrr:Moror_11320"/>
<dbReference type="Proteomes" id="UP000017559">
    <property type="component" value="Unassembled WGS sequence"/>
</dbReference>
<organism evidence="2 3">
    <name type="scientific">Moniliophthora roreri (strain MCA 2997)</name>
    <name type="common">Cocoa frosty pod rot fungus</name>
    <name type="synonym">Crinipellis roreri</name>
    <dbReference type="NCBI Taxonomy" id="1381753"/>
    <lineage>
        <taxon>Eukaryota</taxon>
        <taxon>Fungi</taxon>
        <taxon>Dikarya</taxon>
        <taxon>Basidiomycota</taxon>
        <taxon>Agaricomycotina</taxon>
        <taxon>Agaricomycetes</taxon>
        <taxon>Agaricomycetidae</taxon>
        <taxon>Agaricales</taxon>
        <taxon>Marasmiineae</taxon>
        <taxon>Marasmiaceae</taxon>
        <taxon>Moniliophthora</taxon>
    </lineage>
</organism>
<keyword evidence="1" id="KW-0732">Signal</keyword>
<keyword evidence="3" id="KW-1185">Reference proteome</keyword>
<name>V2WYP0_MONRO</name>
<proteinExistence type="predicted"/>
<evidence type="ECO:0000256" key="1">
    <source>
        <dbReference type="SAM" id="SignalP"/>
    </source>
</evidence>
<accession>V2WYP0</accession>
<dbReference type="AlphaFoldDB" id="V2WYP0"/>
<reference evidence="2 3" key="1">
    <citation type="journal article" date="2014" name="BMC Genomics">
        <title>Genome and secretome analysis of the hemibiotrophic fungal pathogen, Moniliophthora roreri, which causes frosty pod rot disease of cacao: mechanisms of the biotrophic and necrotrophic phases.</title>
        <authorList>
            <person name="Meinhardt L.W."/>
            <person name="Costa G.G.L."/>
            <person name="Thomazella D.P.T."/>
            <person name="Teixeira P.J.P.L."/>
            <person name="Carazzolle M.F."/>
            <person name="Schuster S.C."/>
            <person name="Carlson J.E."/>
            <person name="Guiltinan M.J."/>
            <person name="Mieczkowski P."/>
            <person name="Farmer A."/>
            <person name="Ramaraj T."/>
            <person name="Crozier J."/>
            <person name="Davis R.E."/>
            <person name="Shao J."/>
            <person name="Melnick R.L."/>
            <person name="Pereira G.A.G."/>
            <person name="Bailey B.A."/>
        </authorList>
    </citation>
    <scope>NUCLEOTIDE SEQUENCE [LARGE SCALE GENOMIC DNA]</scope>
    <source>
        <strain evidence="2 3">MCA 2997</strain>
    </source>
</reference>
<evidence type="ECO:0008006" key="4">
    <source>
        <dbReference type="Google" id="ProtNLM"/>
    </source>
</evidence>
<gene>
    <name evidence="2" type="ORF">Moror_11320</name>
</gene>
<evidence type="ECO:0000313" key="3">
    <source>
        <dbReference type="Proteomes" id="UP000017559"/>
    </source>
</evidence>
<feature type="chain" id="PRO_5004711019" description="Secreted protein" evidence="1">
    <location>
        <begin position="26"/>
        <end position="85"/>
    </location>
</feature>
<dbReference type="EMBL" id="AWSO01001098">
    <property type="protein sequence ID" value="ESK85305.1"/>
    <property type="molecule type" value="Genomic_DNA"/>
</dbReference>
<dbReference type="HOGENOM" id="CLU_2513143_0_0_1"/>
<feature type="signal peptide" evidence="1">
    <location>
        <begin position="1"/>
        <end position="25"/>
    </location>
</feature>
<protein>
    <recommendedName>
        <fullName evidence="4">Secreted protein</fullName>
    </recommendedName>
</protein>
<comment type="caution">
    <text evidence="2">The sequence shown here is derived from an EMBL/GenBank/DDBJ whole genome shotgun (WGS) entry which is preliminary data.</text>
</comment>